<evidence type="ECO:0000313" key="3">
    <source>
        <dbReference type="RefSeq" id="XP_034231375.1"/>
    </source>
</evidence>
<protein>
    <submittedName>
        <fullName evidence="3">Uncharacterized protein LOC117639631</fullName>
    </submittedName>
</protein>
<dbReference type="Pfam" id="PF10551">
    <property type="entry name" value="MULE"/>
    <property type="match status" value="1"/>
</dbReference>
<dbReference type="GeneID" id="117639631"/>
<evidence type="ECO:0000313" key="2">
    <source>
        <dbReference type="Proteomes" id="UP000515158"/>
    </source>
</evidence>
<dbReference type="AlphaFoldDB" id="A0A6P8Y4L8"/>
<gene>
    <name evidence="3" type="primary">LOC117639631</name>
</gene>
<name>A0A6P8Y4L8_THRPL</name>
<dbReference type="InParanoid" id="A0A6P8Y4L8"/>
<organism evidence="3">
    <name type="scientific">Thrips palmi</name>
    <name type="common">Melon thrips</name>
    <dbReference type="NCBI Taxonomy" id="161013"/>
    <lineage>
        <taxon>Eukaryota</taxon>
        <taxon>Metazoa</taxon>
        <taxon>Ecdysozoa</taxon>
        <taxon>Arthropoda</taxon>
        <taxon>Hexapoda</taxon>
        <taxon>Insecta</taxon>
        <taxon>Pterygota</taxon>
        <taxon>Neoptera</taxon>
        <taxon>Paraneoptera</taxon>
        <taxon>Thysanoptera</taxon>
        <taxon>Terebrantia</taxon>
        <taxon>Thripoidea</taxon>
        <taxon>Thripidae</taxon>
        <taxon>Thrips</taxon>
    </lineage>
</organism>
<feature type="domain" description="MULE transposase" evidence="1">
    <location>
        <begin position="202"/>
        <end position="293"/>
    </location>
</feature>
<sequence length="500" mass="56787">MNAAGGPAETLEGRTSNSLIIHCGDGFYYNRREVRRSRARLQCRHFKKGCPGTASLSLETGWLHHLQPHNHAPDRLFTDDSALRRAMLHEAKTNVHGIKVQSILNDFKVRCPDVQLASRFTTVRMKSQLYRARSSNYPRIPSSLIYLGILLGLPDMRPLCKTVDGADYIFQGVVGSAGDKTIALIFASGRMLQFLQSRDNLHSDGTFRKRSKKPAMAQIFNIVTKYGENIIAIARVLMLTRTTQAYIAVIEQIRTLAPNMNPVRIHCDFERAEMNAWRAMFPRSRVVGCLWHYAVACSCFAHSLGMRDLALENELVFDLIRCLCGVPMLPSHMIWLGVLEIWDEVQQTPWSNNFRPLFEYFEKEWKPRVDELSVFNAPERTNNSSESDNHMLAKVLPQNRPNCFHLIGGFVKLEHLSWCDKVAVDAGRQVTGLRKWKTVHNEAVVQRATNLLVTNQITLAHFLHMSSYAIHAAVMQGLKVRRPINDSESEQSESDNSDSE</sequence>
<keyword evidence="2" id="KW-1185">Reference proteome</keyword>
<reference evidence="3" key="1">
    <citation type="submission" date="2025-08" db="UniProtKB">
        <authorList>
            <consortium name="RefSeq"/>
        </authorList>
    </citation>
    <scope>IDENTIFICATION</scope>
    <source>
        <tissue evidence="3">Total insect</tissue>
    </source>
</reference>
<dbReference type="OrthoDB" id="7553104at2759"/>
<proteinExistence type="predicted"/>
<dbReference type="RefSeq" id="XP_034231375.1">
    <property type="nucleotide sequence ID" value="XM_034375484.1"/>
</dbReference>
<evidence type="ECO:0000259" key="1">
    <source>
        <dbReference type="Pfam" id="PF10551"/>
    </source>
</evidence>
<dbReference type="InterPro" id="IPR018289">
    <property type="entry name" value="MULE_transposase_dom"/>
</dbReference>
<dbReference type="KEGG" id="tpal:117639631"/>
<dbReference type="Proteomes" id="UP000515158">
    <property type="component" value="Unplaced"/>
</dbReference>
<accession>A0A6P8Y4L8</accession>